<dbReference type="PANTHER" id="PTHR13370:SF3">
    <property type="entry name" value="TRNA (GUANINE(10)-N2)-METHYLTRANSFERASE HOMOLOG"/>
    <property type="match status" value="1"/>
</dbReference>
<dbReference type="PANTHER" id="PTHR13370">
    <property type="entry name" value="RNA METHYLASE-RELATED"/>
    <property type="match status" value="1"/>
</dbReference>
<gene>
    <name evidence="6" type="ORF">SAMN05660923_00930</name>
</gene>
<evidence type="ECO:0000313" key="7">
    <source>
        <dbReference type="Proteomes" id="UP000198828"/>
    </source>
</evidence>
<dbReference type="GO" id="GO:0032259">
    <property type="term" value="P:methylation"/>
    <property type="evidence" value="ECO:0007669"/>
    <property type="project" value="UniProtKB-KW"/>
</dbReference>
<dbReference type="AlphaFoldDB" id="A0A1H2UTL5"/>
<keyword evidence="3 6" id="KW-0808">Transferase</keyword>
<evidence type="ECO:0000313" key="6">
    <source>
        <dbReference type="EMBL" id="SDW59422.1"/>
    </source>
</evidence>
<dbReference type="PROSITE" id="PS00092">
    <property type="entry name" value="N6_MTASE"/>
    <property type="match status" value="1"/>
</dbReference>
<dbReference type="GO" id="GO:0005737">
    <property type="term" value="C:cytoplasm"/>
    <property type="evidence" value="ECO:0007669"/>
    <property type="project" value="TreeGrafter"/>
</dbReference>
<dbReference type="RefSeq" id="WP_159428609.1">
    <property type="nucleotide sequence ID" value="NZ_FNNG01000003.1"/>
</dbReference>
<dbReference type="Pfam" id="PF01555">
    <property type="entry name" value="N6_N4_Mtase"/>
    <property type="match status" value="1"/>
</dbReference>
<dbReference type="GO" id="GO:0009307">
    <property type="term" value="P:DNA restriction-modification system"/>
    <property type="evidence" value="ECO:0007669"/>
    <property type="project" value="UniProtKB-KW"/>
</dbReference>
<evidence type="ECO:0000259" key="5">
    <source>
        <dbReference type="Pfam" id="PF01555"/>
    </source>
</evidence>
<keyword evidence="7" id="KW-1185">Reference proteome</keyword>
<dbReference type="SUPFAM" id="SSF53335">
    <property type="entry name" value="S-adenosyl-L-methionine-dependent methyltransferases"/>
    <property type="match status" value="1"/>
</dbReference>
<keyword evidence="2 6" id="KW-0489">Methyltransferase</keyword>
<dbReference type="GO" id="GO:0008170">
    <property type="term" value="F:N-methyltransferase activity"/>
    <property type="evidence" value="ECO:0007669"/>
    <property type="project" value="InterPro"/>
</dbReference>
<evidence type="ECO:0000256" key="3">
    <source>
        <dbReference type="ARBA" id="ARBA00022679"/>
    </source>
</evidence>
<dbReference type="InterPro" id="IPR029063">
    <property type="entry name" value="SAM-dependent_MTases_sf"/>
</dbReference>
<accession>A0A1H2UTL5</accession>
<evidence type="ECO:0000256" key="1">
    <source>
        <dbReference type="ARBA" id="ARBA00006594"/>
    </source>
</evidence>
<comment type="similarity">
    <text evidence="1">Belongs to the N(4)/N(6)-methyltransferase family.</text>
</comment>
<dbReference type="InterPro" id="IPR001091">
    <property type="entry name" value="RM_Methyltransferase"/>
</dbReference>
<name>A0A1H2UTL5_9FIRM</name>
<evidence type="ECO:0000256" key="4">
    <source>
        <dbReference type="ARBA" id="ARBA00022747"/>
    </source>
</evidence>
<evidence type="ECO:0000256" key="2">
    <source>
        <dbReference type="ARBA" id="ARBA00022603"/>
    </source>
</evidence>
<dbReference type="PRINTS" id="PR00508">
    <property type="entry name" value="S21N4MTFRASE"/>
</dbReference>
<keyword evidence="4" id="KW-0680">Restriction system</keyword>
<dbReference type="OrthoDB" id="9800801at2"/>
<reference evidence="6 7" key="1">
    <citation type="submission" date="2016-10" db="EMBL/GenBank/DDBJ databases">
        <authorList>
            <person name="de Groot N.N."/>
        </authorList>
    </citation>
    <scope>NUCLEOTIDE SEQUENCE [LARGE SCALE GENOMIC DNA]</scope>
    <source>
        <strain evidence="6 7">DSM 23310</strain>
    </source>
</reference>
<dbReference type="GO" id="GO:0003677">
    <property type="term" value="F:DNA binding"/>
    <property type="evidence" value="ECO:0007669"/>
    <property type="project" value="InterPro"/>
</dbReference>
<dbReference type="Proteomes" id="UP000198828">
    <property type="component" value="Unassembled WGS sequence"/>
</dbReference>
<dbReference type="InterPro" id="IPR002941">
    <property type="entry name" value="DNA_methylase_N4/N6"/>
</dbReference>
<proteinExistence type="inferred from homology"/>
<organism evidence="6 7">
    <name type="scientific">Tepidimicrobium xylanilyticum</name>
    <dbReference type="NCBI Taxonomy" id="1123352"/>
    <lineage>
        <taxon>Bacteria</taxon>
        <taxon>Bacillati</taxon>
        <taxon>Bacillota</taxon>
        <taxon>Tissierellia</taxon>
        <taxon>Tissierellales</taxon>
        <taxon>Tepidimicrobiaceae</taxon>
        <taxon>Tepidimicrobium</taxon>
    </lineage>
</organism>
<feature type="domain" description="DNA methylase N-4/N-6" evidence="5">
    <location>
        <begin position="405"/>
        <end position="643"/>
    </location>
</feature>
<protein>
    <submittedName>
        <fullName evidence="6">Adenine-specific DNA-methyltransferase</fullName>
    </submittedName>
</protein>
<sequence>MSRIGVNEKKFYRTLEEIFTGAKIEGQGGFLNLIKIKHDYYQKVISQFAKEVEEDKVITNDFREEFFSKLYTFFKKYFNESGSIFFTKTANWNNVYEKIYTGQDDIVLFWKTHMLYYVKTDTIFNNLFIEVEDKQWGNSYFYFDVSKLDLKKNNEKRALVYEFSKQINASEAESKLGIKLTDNISSAINVIEVNYSTHGKTTKIENLVRKTGVRDESIYKAISVFEKQNKVDFFINKNAKKFLTEQLDIYLHQILLDDSNEFSLSRLEQIKTIKLYAKKLINFISNFENELVYIWNKPKFVLNSEYIISADLISSDIINALEKAPGYAKQIKEWIDLGFIKESASLQDIINENPHIPFDTKYFPEHKYVILSQFDDIDSALSGRLIRSENYQALNTLLNKYKEKVDLIYIDPPFNTGNDFAYVDNYQDSTWLSIMNDRLQLAYQFLKSTGSLYLHLDERADYYGRILLDKIFGKENFKREIIWDIQVLSGYKTQAKNYILGHQTILFYIKDPQEFYFEKQRQPHRKEYLDRFDKVDEKGRKYFDGRGSIIYLEDAIKKGKAVGDVWYDIMSFQQNATSKEKMPRCTELTQKPEELLERIIKASCPEGGLVLDFFCGSGTTISAAHKLGRKWIGIEMGDQFEDTILPRIKETINAKGHREPCGITEKVNYSGGGFVKYYELEQYEDVLRKSEYTPADSQINLFSKDPFESYIFFSDQKYANVIEVKGNQLFVNLNKLYSNIDLAESLANILGGQLIVDTEDEVKINVKGQIISFSKNINKMNEDEKMVLLKYLKPLIWWGE</sequence>
<dbReference type="Gene3D" id="3.40.50.150">
    <property type="entry name" value="Vaccinia Virus protein VP39"/>
    <property type="match status" value="1"/>
</dbReference>
<dbReference type="EMBL" id="FNNG01000003">
    <property type="protein sequence ID" value="SDW59422.1"/>
    <property type="molecule type" value="Genomic_DNA"/>
</dbReference>
<dbReference type="InterPro" id="IPR002052">
    <property type="entry name" value="DNA_methylase_N6_adenine_CS"/>
</dbReference>